<keyword evidence="2" id="KW-0695">RNA-directed DNA polymerase</keyword>
<dbReference type="InterPro" id="IPR026960">
    <property type="entry name" value="RVT-Znf"/>
</dbReference>
<comment type="caution">
    <text evidence="2">The sequence shown here is derived from an EMBL/GenBank/DDBJ whole genome shotgun (WGS) entry which is preliminary data.</text>
</comment>
<dbReference type="PANTHER" id="PTHR33116">
    <property type="entry name" value="REVERSE TRANSCRIPTASE ZINC-BINDING DOMAIN-CONTAINING PROTEIN-RELATED-RELATED"/>
    <property type="match status" value="1"/>
</dbReference>
<dbReference type="GO" id="GO:0003964">
    <property type="term" value="F:RNA-directed DNA polymerase activity"/>
    <property type="evidence" value="ECO:0007669"/>
    <property type="project" value="UniProtKB-KW"/>
</dbReference>
<feature type="domain" description="Reverse transcriptase zinc-binding" evidence="1">
    <location>
        <begin position="142"/>
        <end position="196"/>
    </location>
</feature>
<protein>
    <submittedName>
        <fullName evidence="2">RNA-directed DNA polymerase, eukaryota</fullName>
    </submittedName>
</protein>
<dbReference type="Pfam" id="PF13966">
    <property type="entry name" value="zf-RVT"/>
    <property type="match status" value="1"/>
</dbReference>
<proteinExistence type="predicted"/>
<evidence type="ECO:0000313" key="2">
    <source>
        <dbReference type="EMBL" id="GFC56248.1"/>
    </source>
</evidence>
<reference evidence="2" key="1">
    <citation type="journal article" date="2019" name="Sci. Rep.">
        <title>Draft genome of Tanacetum cinerariifolium, the natural source of mosquito coil.</title>
        <authorList>
            <person name="Yamashiro T."/>
            <person name="Shiraishi A."/>
            <person name="Satake H."/>
            <person name="Nakayama K."/>
        </authorList>
    </citation>
    <scope>NUCLEOTIDE SEQUENCE</scope>
</reference>
<evidence type="ECO:0000259" key="1">
    <source>
        <dbReference type="Pfam" id="PF13966"/>
    </source>
</evidence>
<keyword evidence="2" id="KW-0808">Transferase</keyword>
<dbReference type="PANTHER" id="PTHR33116:SF78">
    <property type="entry name" value="OS12G0587133 PROTEIN"/>
    <property type="match status" value="1"/>
</dbReference>
<accession>A0A699Q9R2</accession>
<name>A0A699Q9R2_TANCI</name>
<sequence length="218" mass="24959">KLPTYYMSIYMMSVVVRKNLESLRNKFFIGSDLDEKKMTWVKWKRCLASKNHGGLNFGSSFGLNIGLLFKWIWRFLSRPSDLWALVIQNIYGLCGGITKLEMGRLLDCGMIFGGYPREGDESSQFDSLQAAIGNVSLSVHSYCVFLWRLNLNELPSRVNLDRKGIDVGAILCPICHGDVEQVNHTFFNYKMAKDLWALLANLWELDIPMCANILEWCV</sequence>
<feature type="non-terminal residue" evidence="2">
    <location>
        <position position="1"/>
    </location>
</feature>
<organism evidence="2">
    <name type="scientific">Tanacetum cinerariifolium</name>
    <name type="common">Dalmatian daisy</name>
    <name type="synonym">Chrysanthemum cinerariifolium</name>
    <dbReference type="NCBI Taxonomy" id="118510"/>
    <lineage>
        <taxon>Eukaryota</taxon>
        <taxon>Viridiplantae</taxon>
        <taxon>Streptophyta</taxon>
        <taxon>Embryophyta</taxon>
        <taxon>Tracheophyta</taxon>
        <taxon>Spermatophyta</taxon>
        <taxon>Magnoliopsida</taxon>
        <taxon>eudicotyledons</taxon>
        <taxon>Gunneridae</taxon>
        <taxon>Pentapetalae</taxon>
        <taxon>asterids</taxon>
        <taxon>campanulids</taxon>
        <taxon>Asterales</taxon>
        <taxon>Asteraceae</taxon>
        <taxon>Asteroideae</taxon>
        <taxon>Anthemideae</taxon>
        <taxon>Anthemidinae</taxon>
        <taxon>Tanacetum</taxon>
    </lineage>
</organism>
<gene>
    <name evidence="2" type="ORF">Tci_828218</name>
</gene>
<dbReference type="EMBL" id="BKCJ010968620">
    <property type="protein sequence ID" value="GFC56248.1"/>
    <property type="molecule type" value="Genomic_DNA"/>
</dbReference>
<dbReference type="AlphaFoldDB" id="A0A699Q9R2"/>
<keyword evidence="2" id="KW-0548">Nucleotidyltransferase</keyword>